<evidence type="ECO:0000313" key="1">
    <source>
        <dbReference type="EMBL" id="TRW14012.1"/>
    </source>
</evidence>
<comment type="caution">
    <text evidence="1">The sequence shown here is derived from an EMBL/GenBank/DDBJ whole genome shotgun (WGS) entry which is preliminary data.</text>
</comment>
<protein>
    <submittedName>
        <fullName evidence="1">Uncharacterized protein</fullName>
    </submittedName>
</protein>
<name>A0A552U723_9SPHN</name>
<gene>
    <name evidence="1" type="ORF">FMM06_09740</name>
</gene>
<dbReference type="EMBL" id="VJWA01000002">
    <property type="protein sequence ID" value="TRW14012.1"/>
    <property type="molecule type" value="Genomic_DNA"/>
</dbReference>
<organism evidence="1 2">
    <name type="scientific">Glacieibacterium frigidum</name>
    <dbReference type="NCBI Taxonomy" id="2593303"/>
    <lineage>
        <taxon>Bacteria</taxon>
        <taxon>Pseudomonadati</taxon>
        <taxon>Pseudomonadota</taxon>
        <taxon>Alphaproteobacteria</taxon>
        <taxon>Sphingomonadales</taxon>
        <taxon>Sphingosinicellaceae</taxon>
        <taxon>Glacieibacterium</taxon>
    </lineage>
</organism>
<accession>A0A552U723</accession>
<dbReference type="RefSeq" id="WP_144237218.1">
    <property type="nucleotide sequence ID" value="NZ_VJWA01000002.1"/>
</dbReference>
<sequence length="280" mass="28650">MSPSQAALFAPPRLAPSPAAFDLAAAAYADLARRDRRSAASKFEAALAVDPAASNAPAWRTELRRLRQQWSGDAYILVRGAGPTGLGVAPLFGGGQSGGSLAFTPDPLARRPIAVVARATVAHEGKDFGIAGIDRGSLQTALGVRWQVVPGASLTAERLIAGGSAARDAWVLRTAGGTAHKLGPVQLDVYAEAGVVGARRRDTFASAQARAELPLPAGLDAGGGAWVSIQNAATTVHRVDIGPTIGWRAGPITARADWRFRVAGDAAPGSGPALTLSAAF</sequence>
<dbReference type="Proteomes" id="UP000317894">
    <property type="component" value="Unassembled WGS sequence"/>
</dbReference>
<reference evidence="1 2" key="1">
    <citation type="submission" date="2019-07" db="EMBL/GenBank/DDBJ databases">
        <title>Novel species isolated from glacier.</title>
        <authorList>
            <person name="Liu Q."/>
            <person name="Xin Y.-H."/>
        </authorList>
    </citation>
    <scope>NUCLEOTIDE SEQUENCE [LARGE SCALE GENOMIC DNA]</scope>
    <source>
        <strain evidence="1 2">LB1R16</strain>
    </source>
</reference>
<keyword evidence="2" id="KW-1185">Reference proteome</keyword>
<dbReference type="AlphaFoldDB" id="A0A552U723"/>
<proteinExistence type="predicted"/>
<evidence type="ECO:0000313" key="2">
    <source>
        <dbReference type="Proteomes" id="UP000317894"/>
    </source>
</evidence>
<dbReference type="OrthoDB" id="7427399at2"/>